<feature type="signal peptide" evidence="2">
    <location>
        <begin position="1"/>
        <end position="27"/>
    </location>
</feature>
<feature type="region of interest" description="Disordered" evidence="1">
    <location>
        <begin position="1022"/>
        <end position="1086"/>
    </location>
</feature>
<evidence type="ECO:0000313" key="3">
    <source>
        <dbReference type="EMBL" id="KPI86518.1"/>
    </source>
</evidence>
<evidence type="ECO:0000313" key="4">
    <source>
        <dbReference type="Proteomes" id="UP000038009"/>
    </source>
</evidence>
<feature type="compositionally biased region" description="Basic and acidic residues" evidence="1">
    <location>
        <begin position="819"/>
        <end position="833"/>
    </location>
</feature>
<evidence type="ECO:0000256" key="2">
    <source>
        <dbReference type="SAM" id="SignalP"/>
    </source>
</evidence>
<feature type="compositionally biased region" description="Low complexity" evidence="1">
    <location>
        <begin position="835"/>
        <end position="858"/>
    </location>
</feature>
<dbReference type="OMA" id="RWTFRIC"/>
<protein>
    <recommendedName>
        <fullName evidence="5">Generative cell specific-1/HAP2 domain-containing protein</fullName>
    </recommendedName>
</protein>
<feature type="chain" id="PRO_5005873611" description="Generative cell specific-1/HAP2 domain-containing protein" evidence="2">
    <location>
        <begin position="28"/>
        <end position="1086"/>
    </location>
</feature>
<keyword evidence="4" id="KW-1185">Reference proteome</keyword>
<dbReference type="PROSITE" id="PS51257">
    <property type="entry name" value="PROKAR_LIPOPROTEIN"/>
    <property type="match status" value="1"/>
</dbReference>
<comment type="caution">
    <text evidence="3">The sequence shown here is derived from an EMBL/GenBank/DDBJ whole genome shotgun (WGS) entry which is preliminary data.</text>
</comment>
<reference evidence="3 4" key="1">
    <citation type="journal article" date="2015" name="PLoS Pathog.">
        <title>Leptomonas seymouri: Adaptations to the Dixenous Life Cycle Analyzed by Genome Sequencing, Transcriptome Profiling and Co-infection with Leishmania donovani.</title>
        <authorList>
            <person name="Kraeva N."/>
            <person name="Butenko A."/>
            <person name="Hlavacova J."/>
            <person name="Kostygov A."/>
            <person name="Myskova J."/>
            <person name="Grybchuk D."/>
            <person name="Lestinova T."/>
            <person name="Votypka J."/>
            <person name="Volf P."/>
            <person name="Opperdoes F."/>
            <person name="Flegontov P."/>
            <person name="Lukes J."/>
            <person name="Yurchenko V."/>
        </authorList>
    </citation>
    <scope>NUCLEOTIDE SEQUENCE [LARGE SCALE GENOMIC DNA]</scope>
    <source>
        <strain evidence="3 4">ATCC 30220</strain>
    </source>
</reference>
<organism evidence="3 4">
    <name type="scientific">Leptomonas seymouri</name>
    <dbReference type="NCBI Taxonomy" id="5684"/>
    <lineage>
        <taxon>Eukaryota</taxon>
        <taxon>Discoba</taxon>
        <taxon>Euglenozoa</taxon>
        <taxon>Kinetoplastea</taxon>
        <taxon>Metakinetoplastina</taxon>
        <taxon>Trypanosomatida</taxon>
        <taxon>Trypanosomatidae</taxon>
        <taxon>Leishmaniinae</taxon>
        <taxon>Leptomonas</taxon>
    </lineage>
</organism>
<dbReference type="AlphaFoldDB" id="A0A0N1HY83"/>
<dbReference type="VEuPathDB" id="TriTrypDB:Lsey_0127_0130"/>
<evidence type="ECO:0008006" key="5">
    <source>
        <dbReference type="Google" id="ProtNLM"/>
    </source>
</evidence>
<gene>
    <name evidence="3" type="ORF">ABL78_4420</name>
</gene>
<feature type="compositionally biased region" description="Low complexity" evidence="1">
    <location>
        <begin position="769"/>
        <end position="786"/>
    </location>
</feature>
<name>A0A0N1HY83_LEPSE</name>
<feature type="region of interest" description="Disordered" evidence="1">
    <location>
        <begin position="655"/>
        <end position="679"/>
    </location>
</feature>
<dbReference type="Proteomes" id="UP000038009">
    <property type="component" value="Unassembled WGS sequence"/>
</dbReference>
<evidence type="ECO:0000256" key="1">
    <source>
        <dbReference type="SAM" id="MobiDB-lite"/>
    </source>
</evidence>
<sequence>MPFSVHRFATLIGVLAVLSCLLTLTEAKLRLPYTTPVIRTNHSTVVDLETGKVVAAFPVNFTVAAAGCFANAVELMNGSYLSGATVVQTHIFTGANMSLVFDVLNPGLDFVMQLTSDEYPVLQDQYGSLWKPVAPLKLEVIKRETKYTYNVGSVGMTSYQSQSESVMTLAGELRYDPECHRTKACCSLNTTNYRKYALVDSPVPPYACTDRPLTYDLANFSFEVTGSVACGGVVAASTCGFSSNEASRPSVRCSSKELLMDSVRVSPPYSTPSSGYALCRRGSSLTDPSYESSPIPVVCTGFCSTKCCLGYTAKNYMKDRANCLDYPLGHYTSQDGNNTNQFSFYESAALGYWQVSFRGLSWIDDVGMSSSTTVQNISFQRDVPASRGWSLVYANFPLPLTDTLRPLFPIGRPTRVSARFNDATSPTAIVVTVEYVSFSNFTGANWTIQTCVAAFCGASEFPAAAASSRYPTLAHATVHLSSLGPTRQLLPSEVVVTVTCRTTPTANPFHTLLQASRVAVEAAIKPSATQTVNASLAREPLQNVPSPYAASLGAHATSRIICQGDYRFSTVTGACVPLTDGECAVKYRGRRTIFNTTTRACFCQAPRLTRPLEYRPLPDPLPPPKFTEENIRALMKSLKLPQFLQTMERSIEVHDATAKRQRGRPAQAKRDASLPTEAAKTATAKGLQSSVKATAAAADTSAAPATSDADFSLPEGYDGFYELCIVYTVVACVAWVFIIFRDVIYKMCGVGLWANDELETKQRPAPWHTPASASPAAETPATQPWAPLSPLPAHPTPTASTSRAAAQPQTLLPDEGNGAEERSSARKSNERVKAPTRAMHSARAAATPAPRSPASPDTVPQPLASDVRQHRQSSAPQMHHRSDKANCAKPRRHASHDGRPPCTPRRTAPVWEGAPSAAHVTSPQRFAAGQHTPFGYTNGDFAPGDASLRDGYTRRSGGYAYVPAPHAFAVDQEGQRWYGFTATPSRTPPTAGDSRRSRGLAEDFFARSPSYAHAPSMHEPFNPLPYATAHSMQSGQPSPFGAEQYPARSPVRQSSRVEVLSADTDEARSDHCASAKARTHRLESID</sequence>
<dbReference type="OrthoDB" id="272911at2759"/>
<dbReference type="EMBL" id="LJSK01000127">
    <property type="protein sequence ID" value="KPI86518.1"/>
    <property type="molecule type" value="Genomic_DNA"/>
</dbReference>
<proteinExistence type="predicted"/>
<feature type="compositionally biased region" description="Low complexity" evidence="1">
    <location>
        <begin position="796"/>
        <end position="810"/>
    </location>
</feature>
<keyword evidence="2" id="KW-0732">Signal</keyword>
<feature type="region of interest" description="Disordered" evidence="1">
    <location>
        <begin position="763"/>
        <end position="920"/>
    </location>
</feature>
<accession>A0A0N1HY83</accession>